<feature type="transmembrane region" description="Helical" evidence="5">
    <location>
        <begin position="104"/>
        <end position="124"/>
    </location>
</feature>
<organism evidence="7">
    <name type="scientific">Medioppia subpectinata</name>
    <dbReference type="NCBI Taxonomy" id="1979941"/>
    <lineage>
        <taxon>Eukaryota</taxon>
        <taxon>Metazoa</taxon>
        <taxon>Ecdysozoa</taxon>
        <taxon>Arthropoda</taxon>
        <taxon>Chelicerata</taxon>
        <taxon>Arachnida</taxon>
        <taxon>Acari</taxon>
        <taxon>Acariformes</taxon>
        <taxon>Sarcoptiformes</taxon>
        <taxon>Oribatida</taxon>
        <taxon>Brachypylina</taxon>
        <taxon>Oppioidea</taxon>
        <taxon>Oppiidae</taxon>
        <taxon>Medioppia</taxon>
    </lineage>
</organism>
<evidence type="ECO:0000256" key="1">
    <source>
        <dbReference type="ARBA" id="ARBA00004141"/>
    </source>
</evidence>
<dbReference type="FunFam" id="1.20.1250.20:FF:000423">
    <property type="entry name" value="Putative inorganic phosphate cotransporter-like Protein"/>
    <property type="match status" value="1"/>
</dbReference>
<keyword evidence="4 5" id="KW-0472">Membrane</keyword>
<dbReference type="InterPro" id="IPR036259">
    <property type="entry name" value="MFS_trans_sf"/>
</dbReference>
<dbReference type="GO" id="GO:0006820">
    <property type="term" value="P:monoatomic anion transport"/>
    <property type="evidence" value="ECO:0007669"/>
    <property type="project" value="TreeGrafter"/>
</dbReference>
<proteinExistence type="predicted"/>
<feature type="transmembrane region" description="Helical" evidence="5">
    <location>
        <begin position="289"/>
        <end position="314"/>
    </location>
</feature>
<comment type="subcellular location">
    <subcellularLocation>
        <location evidence="1">Membrane</location>
        <topology evidence="1">Multi-pass membrane protein</topology>
    </subcellularLocation>
</comment>
<feature type="domain" description="Major facilitator superfamily (MFS) profile" evidence="6">
    <location>
        <begin position="37"/>
        <end position="438"/>
    </location>
</feature>
<evidence type="ECO:0000256" key="3">
    <source>
        <dbReference type="ARBA" id="ARBA00022989"/>
    </source>
</evidence>
<sequence>MDYLLIISIDDNNVGGGGDEEVDKPSFVPVRYIVAAMTLLAALDLYNSRFNLSVAMVAMSSFNRTRAATTAESDVCVNNGQPIDSVQSHQTDGEFDWDPHTQQVIVYSFFYGYILFHVVGARLAERFGAKWLCAVSIVVSIVINVCTPMIVRSHAYWLLLASRVVLGVGQSLMFPACYALFAKWVPDYERSVILSFPLIGSNIGTIITSSLSKYLTEHGFAGGWPSAFYVPALIAGVWLLCWVVTIKSEPKDHPWISSHELNHIRTYNSHHKHHGHHHHKHQSVPWLQVLTSMPVLATVVVKFAVNWIFILITFKMPSYLQTVFDYSSAQGVFLFGMHSGGDIPVIADMTTKYMATVYALCETVALTCAILTPLTIDWLIDTDELHVRQQWSYMFYGSGAMAVVGGLVFAAFGSAERQEWDKNNANSDTNNGIYLHRI</sequence>
<feature type="transmembrane region" description="Helical" evidence="5">
    <location>
        <begin position="392"/>
        <end position="412"/>
    </location>
</feature>
<keyword evidence="2 5" id="KW-0812">Transmembrane</keyword>
<dbReference type="GO" id="GO:0016020">
    <property type="term" value="C:membrane"/>
    <property type="evidence" value="ECO:0007669"/>
    <property type="project" value="UniProtKB-SubCell"/>
</dbReference>
<evidence type="ECO:0000256" key="5">
    <source>
        <dbReference type="SAM" id="Phobius"/>
    </source>
</evidence>
<dbReference type="GO" id="GO:0022857">
    <property type="term" value="F:transmembrane transporter activity"/>
    <property type="evidence" value="ECO:0007669"/>
    <property type="project" value="InterPro"/>
</dbReference>
<evidence type="ECO:0000313" key="8">
    <source>
        <dbReference type="Proteomes" id="UP000759131"/>
    </source>
</evidence>
<keyword evidence="8" id="KW-1185">Reference proteome</keyword>
<dbReference type="InterPro" id="IPR020846">
    <property type="entry name" value="MFS_dom"/>
</dbReference>
<dbReference type="EMBL" id="OC858850">
    <property type="protein sequence ID" value="CAD7626923.1"/>
    <property type="molecule type" value="Genomic_DNA"/>
</dbReference>
<dbReference type="Proteomes" id="UP000759131">
    <property type="component" value="Unassembled WGS sequence"/>
</dbReference>
<dbReference type="Gene3D" id="1.20.1250.20">
    <property type="entry name" value="MFS general substrate transporter like domains"/>
    <property type="match status" value="1"/>
</dbReference>
<dbReference type="SUPFAM" id="SSF103473">
    <property type="entry name" value="MFS general substrate transporter"/>
    <property type="match status" value="1"/>
</dbReference>
<feature type="transmembrane region" description="Helical" evidence="5">
    <location>
        <begin position="227"/>
        <end position="246"/>
    </location>
</feature>
<evidence type="ECO:0000259" key="6">
    <source>
        <dbReference type="PROSITE" id="PS50850"/>
    </source>
</evidence>
<keyword evidence="3 5" id="KW-1133">Transmembrane helix</keyword>
<dbReference type="InterPro" id="IPR011701">
    <property type="entry name" value="MFS"/>
</dbReference>
<dbReference type="PROSITE" id="PS50850">
    <property type="entry name" value="MFS"/>
    <property type="match status" value="1"/>
</dbReference>
<evidence type="ECO:0000313" key="7">
    <source>
        <dbReference type="EMBL" id="CAD7626923.1"/>
    </source>
</evidence>
<reference evidence="7" key="1">
    <citation type="submission" date="2020-11" db="EMBL/GenBank/DDBJ databases">
        <authorList>
            <person name="Tran Van P."/>
        </authorList>
    </citation>
    <scope>NUCLEOTIDE SEQUENCE</scope>
</reference>
<feature type="transmembrane region" description="Helical" evidence="5">
    <location>
        <begin position="131"/>
        <end position="151"/>
    </location>
</feature>
<dbReference type="OrthoDB" id="6434013at2759"/>
<protein>
    <recommendedName>
        <fullName evidence="6">Major facilitator superfamily (MFS) profile domain-containing protein</fullName>
    </recommendedName>
</protein>
<name>A0A7R9PZT4_9ACAR</name>
<accession>A0A7R9PZT4</accession>
<dbReference type="Pfam" id="PF07690">
    <property type="entry name" value="MFS_1"/>
    <property type="match status" value="1"/>
</dbReference>
<feature type="transmembrane region" description="Helical" evidence="5">
    <location>
        <begin position="193"/>
        <end position="215"/>
    </location>
</feature>
<gene>
    <name evidence="7" type="ORF">OSB1V03_LOCUS7355</name>
</gene>
<dbReference type="EMBL" id="CAJPIZ010004275">
    <property type="protein sequence ID" value="CAG2107353.1"/>
    <property type="molecule type" value="Genomic_DNA"/>
</dbReference>
<dbReference type="PANTHER" id="PTHR11662:SF454">
    <property type="entry name" value="SIALIN-LIKE"/>
    <property type="match status" value="1"/>
</dbReference>
<feature type="transmembrane region" description="Helical" evidence="5">
    <location>
        <begin position="157"/>
        <end position="181"/>
    </location>
</feature>
<evidence type="ECO:0000256" key="2">
    <source>
        <dbReference type="ARBA" id="ARBA00022692"/>
    </source>
</evidence>
<dbReference type="PANTHER" id="PTHR11662">
    <property type="entry name" value="SOLUTE CARRIER FAMILY 17"/>
    <property type="match status" value="1"/>
</dbReference>
<dbReference type="InterPro" id="IPR050382">
    <property type="entry name" value="MFS_Na/Anion_cotransporter"/>
</dbReference>
<evidence type="ECO:0000256" key="4">
    <source>
        <dbReference type="ARBA" id="ARBA00023136"/>
    </source>
</evidence>
<dbReference type="AlphaFoldDB" id="A0A7R9PZT4"/>
<feature type="transmembrane region" description="Helical" evidence="5">
    <location>
        <begin position="357"/>
        <end position="380"/>
    </location>
</feature>